<evidence type="ECO:0000313" key="3">
    <source>
        <dbReference type="Proteomes" id="UP000001861"/>
    </source>
</evidence>
<gene>
    <name evidence="2" type="ORF">CC1G_02370</name>
</gene>
<reference evidence="2 3" key="1">
    <citation type="journal article" date="2010" name="Proc. Natl. Acad. Sci. U.S.A.">
        <title>Insights into evolution of multicellular fungi from the assembled chromosomes of the mushroom Coprinopsis cinerea (Coprinus cinereus).</title>
        <authorList>
            <person name="Stajich J.E."/>
            <person name="Wilke S.K."/>
            <person name="Ahren D."/>
            <person name="Au C.H."/>
            <person name="Birren B.W."/>
            <person name="Borodovsky M."/>
            <person name="Burns C."/>
            <person name="Canback B."/>
            <person name="Casselton L.A."/>
            <person name="Cheng C.K."/>
            <person name="Deng J."/>
            <person name="Dietrich F.S."/>
            <person name="Fargo D.C."/>
            <person name="Farman M.L."/>
            <person name="Gathman A.C."/>
            <person name="Goldberg J."/>
            <person name="Guigo R."/>
            <person name="Hoegger P.J."/>
            <person name="Hooker J.B."/>
            <person name="Huggins A."/>
            <person name="James T.Y."/>
            <person name="Kamada T."/>
            <person name="Kilaru S."/>
            <person name="Kodira C."/>
            <person name="Kues U."/>
            <person name="Kupfer D."/>
            <person name="Kwan H.S."/>
            <person name="Lomsadze A."/>
            <person name="Li W."/>
            <person name="Lilly W.W."/>
            <person name="Ma L.J."/>
            <person name="Mackey A.J."/>
            <person name="Manning G."/>
            <person name="Martin F."/>
            <person name="Muraguchi H."/>
            <person name="Natvig D.O."/>
            <person name="Palmerini H."/>
            <person name="Ramesh M.A."/>
            <person name="Rehmeyer C.J."/>
            <person name="Roe B.A."/>
            <person name="Shenoy N."/>
            <person name="Stanke M."/>
            <person name="Ter-Hovhannisyan V."/>
            <person name="Tunlid A."/>
            <person name="Velagapudi R."/>
            <person name="Vision T.J."/>
            <person name="Zeng Q."/>
            <person name="Zolan M.E."/>
            <person name="Pukkila P.J."/>
        </authorList>
    </citation>
    <scope>NUCLEOTIDE SEQUENCE [LARGE SCALE GENOMIC DNA]</scope>
    <source>
        <strain evidence="3">Okayama-7 / 130 / ATCC MYA-4618 / FGSC 9003</strain>
    </source>
</reference>
<protein>
    <submittedName>
        <fullName evidence="2">Protein kinase subdomain-containing protein PKL</fullName>
    </submittedName>
</protein>
<dbReference type="OMA" id="SDPRIPW"/>
<proteinExistence type="predicted"/>
<dbReference type="AlphaFoldDB" id="A8N7W3"/>
<name>A8N7W3_COPC7</name>
<dbReference type="Gene3D" id="3.90.1200.10">
    <property type="match status" value="1"/>
</dbReference>
<dbReference type="SUPFAM" id="SSF56112">
    <property type="entry name" value="Protein kinase-like (PK-like)"/>
    <property type="match status" value="1"/>
</dbReference>
<keyword evidence="2" id="KW-0418">Kinase</keyword>
<keyword evidence="3" id="KW-1185">Reference proteome</keyword>
<dbReference type="InParanoid" id="A8N7W3"/>
<dbReference type="HOGENOM" id="CLU_021768_3_2_1"/>
<comment type="caution">
    <text evidence="2">The sequence shown here is derived from an EMBL/GenBank/DDBJ whole genome shotgun (WGS) entry which is preliminary data.</text>
</comment>
<evidence type="ECO:0000259" key="1">
    <source>
        <dbReference type="Pfam" id="PF01636"/>
    </source>
</evidence>
<accession>A8N7W3</accession>
<dbReference type="Pfam" id="PF01636">
    <property type="entry name" value="APH"/>
    <property type="match status" value="1"/>
</dbReference>
<dbReference type="InterPro" id="IPR002575">
    <property type="entry name" value="Aminoglycoside_PTrfase"/>
</dbReference>
<organism evidence="2 3">
    <name type="scientific">Coprinopsis cinerea (strain Okayama-7 / 130 / ATCC MYA-4618 / FGSC 9003)</name>
    <name type="common">Inky cap fungus</name>
    <name type="synonym">Hormographiella aspergillata</name>
    <dbReference type="NCBI Taxonomy" id="240176"/>
    <lineage>
        <taxon>Eukaryota</taxon>
        <taxon>Fungi</taxon>
        <taxon>Dikarya</taxon>
        <taxon>Basidiomycota</taxon>
        <taxon>Agaricomycotina</taxon>
        <taxon>Agaricomycetes</taxon>
        <taxon>Agaricomycetidae</taxon>
        <taxon>Agaricales</taxon>
        <taxon>Agaricineae</taxon>
        <taxon>Psathyrellaceae</taxon>
        <taxon>Coprinopsis</taxon>
    </lineage>
</organism>
<feature type="domain" description="Aminoglycoside phosphotransferase" evidence="1">
    <location>
        <begin position="50"/>
        <end position="248"/>
    </location>
</feature>
<dbReference type="PANTHER" id="PTHR21310:SF15">
    <property type="entry name" value="AMINOGLYCOSIDE PHOSPHOTRANSFERASE DOMAIN-CONTAINING PROTEIN"/>
    <property type="match status" value="1"/>
</dbReference>
<dbReference type="OrthoDB" id="5404599at2759"/>
<dbReference type="PANTHER" id="PTHR21310">
    <property type="entry name" value="AMINOGLYCOSIDE PHOSPHOTRANSFERASE-RELATED-RELATED"/>
    <property type="match status" value="1"/>
</dbReference>
<dbReference type="Proteomes" id="UP000001861">
    <property type="component" value="Unassembled WGS sequence"/>
</dbReference>
<dbReference type="GeneID" id="6007372"/>
<dbReference type="RefSeq" id="XP_001830919.2">
    <property type="nucleotide sequence ID" value="XM_001830867.2"/>
</dbReference>
<dbReference type="GO" id="GO:0016301">
    <property type="term" value="F:kinase activity"/>
    <property type="evidence" value="ECO:0007669"/>
    <property type="project" value="UniProtKB-KW"/>
</dbReference>
<keyword evidence="2" id="KW-0808">Transferase</keyword>
<dbReference type="InterPro" id="IPR051678">
    <property type="entry name" value="AGP_Transferase"/>
</dbReference>
<dbReference type="EMBL" id="AACS02000003">
    <property type="protein sequence ID" value="EAU90983.2"/>
    <property type="molecule type" value="Genomic_DNA"/>
</dbReference>
<sequence>MKVLPRRIKRLIYRSLCALSNRWGWRVHPVLHHLPFGLALRRKTSFSTAQHSSAVEAAGLKYLESSNIQGVNFPHLVDITVDGDTAYTLSTYIDGDSLASVLDHFTSQDWERLVLDLRSQLRSLRQQTTCESQRRPVICNAAGSTIIDDPRISWVAENGRELATTQGFFSQVWLGLDLPRNINTIRPKIQPLIDRPVSVNFCHGDVYPRNIILPGGLSAWRRGKSRLCLVDWEYSGWMPAPWEALKATLMECEEDSEWLVTIRKALPEFKEYLDADWEWRSKSNMMIV</sequence>
<dbReference type="VEuPathDB" id="FungiDB:CC1G_02370"/>
<dbReference type="KEGG" id="cci:CC1G_02370"/>
<evidence type="ECO:0000313" key="2">
    <source>
        <dbReference type="EMBL" id="EAU90983.2"/>
    </source>
</evidence>
<dbReference type="InterPro" id="IPR011009">
    <property type="entry name" value="Kinase-like_dom_sf"/>
</dbReference>